<dbReference type="EMBL" id="BAABIL010000040">
    <property type="protein sequence ID" value="GAA4963722.1"/>
    <property type="molecule type" value="Genomic_DNA"/>
</dbReference>
<evidence type="ECO:0000256" key="1">
    <source>
        <dbReference type="SAM" id="MobiDB-lite"/>
    </source>
</evidence>
<dbReference type="Pfam" id="PF13560">
    <property type="entry name" value="HTH_31"/>
    <property type="match status" value="1"/>
</dbReference>
<dbReference type="PANTHER" id="PTHR35010">
    <property type="entry name" value="BLL4672 PROTEIN-RELATED"/>
    <property type="match status" value="1"/>
</dbReference>
<evidence type="ECO:0000313" key="4">
    <source>
        <dbReference type="Proteomes" id="UP001501195"/>
    </source>
</evidence>
<dbReference type="SUPFAM" id="SSF47413">
    <property type="entry name" value="lambda repressor-like DNA-binding domains"/>
    <property type="match status" value="1"/>
</dbReference>
<sequence length="307" mass="32420">MGHEHAVRDFLRARRAAVAPVDVGLPIAPGTRRVPGLRREEVASLAGVSVDYYTRLEQGRAMHVSESVLAAVARALRLDEEEAQHLRDLVGQATNGRSRRPAPQRVRPGLLQLLGAVGNLPAYVLGSHGEVLASNALARALLTDFDAVPVAERNLVRWLCTDPAARELFCDWEEVASDAVAVLHRQVGRDACDPVIAALVGELSVVSADFARWWASQRVFARASGVQRLHHPIVGRLDLALETLLVPGPVEQSLVVRSAEPGSPSEQALALLASWTAAPPTGGVRADGAGRGAAGAGDVSGTRSGGS</sequence>
<keyword evidence="4" id="KW-1185">Reference proteome</keyword>
<evidence type="ECO:0000259" key="2">
    <source>
        <dbReference type="PROSITE" id="PS50943"/>
    </source>
</evidence>
<dbReference type="Pfam" id="PF17765">
    <property type="entry name" value="MLTR_LBD"/>
    <property type="match status" value="1"/>
</dbReference>
<dbReference type="SMART" id="SM00530">
    <property type="entry name" value="HTH_XRE"/>
    <property type="match status" value="1"/>
</dbReference>
<dbReference type="Proteomes" id="UP001501195">
    <property type="component" value="Unassembled WGS sequence"/>
</dbReference>
<organism evidence="3 4">
    <name type="scientific">Kineococcus glutinatus</name>
    <dbReference type="NCBI Taxonomy" id="1070872"/>
    <lineage>
        <taxon>Bacteria</taxon>
        <taxon>Bacillati</taxon>
        <taxon>Actinomycetota</taxon>
        <taxon>Actinomycetes</taxon>
        <taxon>Kineosporiales</taxon>
        <taxon>Kineosporiaceae</taxon>
        <taxon>Kineococcus</taxon>
    </lineage>
</organism>
<evidence type="ECO:0000313" key="3">
    <source>
        <dbReference type="EMBL" id="GAA4963722.1"/>
    </source>
</evidence>
<feature type="domain" description="HTH cro/C1-type" evidence="2">
    <location>
        <begin position="36"/>
        <end position="83"/>
    </location>
</feature>
<dbReference type="PROSITE" id="PS50943">
    <property type="entry name" value="HTH_CROC1"/>
    <property type="match status" value="1"/>
</dbReference>
<dbReference type="CDD" id="cd00093">
    <property type="entry name" value="HTH_XRE"/>
    <property type="match status" value="1"/>
</dbReference>
<feature type="region of interest" description="Disordered" evidence="1">
    <location>
        <begin position="282"/>
        <end position="307"/>
    </location>
</feature>
<dbReference type="PANTHER" id="PTHR35010:SF2">
    <property type="entry name" value="BLL4672 PROTEIN"/>
    <property type="match status" value="1"/>
</dbReference>
<proteinExistence type="predicted"/>
<name>A0ABP9H897_9ACTN</name>
<reference evidence="4" key="1">
    <citation type="journal article" date="2019" name="Int. J. Syst. Evol. Microbiol.">
        <title>The Global Catalogue of Microorganisms (GCM) 10K type strain sequencing project: providing services to taxonomists for standard genome sequencing and annotation.</title>
        <authorList>
            <consortium name="The Broad Institute Genomics Platform"/>
            <consortium name="The Broad Institute Genome Sequencing Center for Infectious Disease"/>
            <person name="Wu L."/>
            <person name="Ma J."/>
        </authorList>
    </citation>
    <scope>NUCLEOTIDE SEQUENCE [LARGE SCALE GENOMIC DNA]</scope>
    <source>
        <strain evidence="4">JCM 18126</strain>
    </source>
</reference>
<dbReference type="Gene3D" id="1.10.260.40">
    <property type="entry name" value="lambda repressor-like DNA-binding domains"/>
    <property type="match status" value="1"/>
</dbReference>
<dbReference type="InterPro" id="IPR001387">
    <property type="entry name" value="Cro/C1-type_HTH"/>
</dbReference>
<dbReference type="RefSeq" id="WP_345710615.1">
    <property type="nucleotide sequence ID" value="NZ_BAABIL010000040.1"/>
</dbReference>
<comment type="caution">
    <text evidence="3">The sequence shown here is derived from an EMBL/GenBank/DDBJ whole genome shotgun (WGS) entry which is preliminary data.</text>
</comment>
<dbReference type="InterPro" id="IPR010982">
    <property type="entry name" value="Lambda_DNA-bd_dom_sf"/>
</dbReference>
<protein>
    <submittedName>
        <fullName evidence="3">Helix-turn-helix transcriptional regulator</fullName>
    </submittedName>
</protein>
<accession>A0ABP9H897</accession>
<dbReference type="Gene3D" id="3.30.450.180">
    <property type="match status" value="1"/>
</dbReference>
<gene>
    <name evidence="3" type="ORF">GCM10023225_03730</name>
</gene>
<dbReference type="InterPro" id="IPR041413">
    <property type="entry name" value="MLTR_LBD"/>
</dbReference>